<comment type="function">
    <text evidence="6">Catalyzes the ATP-dependent conversion of 5-aminoimidazole ribonucleotide (AIR) and HCO(3)- to N5-carboxyaminoimidazole ribonucleotide (N5-CAIR).</text>
</comment>
<dbReference type="InterPro" id="IPR005875">
    <property type="entry name" value="PurK"/>
</dbReference>
<dbReference type="InterPro" id="IPR003135">
    <property type="entry name" value="ATP-grasp_carboxylate-amine"/>
</dbReference>
<dbReference type="GO" id="GO:0034028">
    <property type="term" value="F:5-(carboxyamino)imidazole ribonucleotide synthase activity"/>
    <property type="evidence" value="ECO:0007669"/>
    <property type="project" value="UniProtKB-UniRule"/>
</dbReference>
<keyword evidence="3 5" id="KW-0658">Purine biosynthesis</keyword>
<feature type="binding site" evidence="5">
    <location>
        <begin position="176"/>
        <end position="179"/>
    </location>
    <ligand>
        <name>ATP</name>
        <dbReference type="ChEBI" id="CHEBI:30616"/>
    </ligand>
</feature>
<dbReference type="AlphaFoldDB" id="A0AB38XR04"/>
<accession>A0AB38XR04</accession>
<keyword evidence="2 5" id="KW-0547">Nucleotide-binding</keyword>
<dbReference type="InterPro" id="IPR016185">
    <property type="entry name" value="PreATP-grasp_dom_sf"/>
</dbReference>
<comment type="pathway">
    <text evidence="5 6">Purine metabolism; IMP biosynthesis via de novo pathway; 5-amino-1-(5-phospho-D-ribosyl)imidazole-4-carboxylate from 5-amino-1-(5-phospho-D-ribosyl)imidazole (N5-CAIR route): step 1/2.</text>
</comment>
<name>A0AB38XR04_9ACTO</name>
<evidence type="ECO:0000256" key="6">
    <source>
        <dbReference type="RuleBase" id="RU361200"/>
    </source>
</evidence>
<feature type="domain" description="ATP-grasp" evidence="7">
    <location>
        <begin position="104"/>
        <end position="295"/>
    </location>
</feature>
<comment type="subunit">
    <text evidence="5 6">Homodimer.</text>
</comment>
<dbReference type="SUPFAM" id="SSF56059">
    <property type="entry name" value="Glutathione synthetase ATP-binding domain-like"/>
    <property type="match status" value="1"/>
</dbReference>
<evidence type="ECO:0000256" key="4">
    <source>
        <dbReference type="ARBA" id="ARBA00022840"/>
    </source>
</evidence>
<comment type="similarity">
    <text evidence="5 6">Belongs to the PurK/PurT family.</text>
</comment>
<dbReference type="Pfam" id="PF22660">
    <property type="entry name" value="RS_preATP-grasp-like"/>
    <property type="match status" value="1"/>
</dbReference>
<dbReference type="PANTHER" id="PTHR11609">
    <property type="entry name" value="PURINE BIOSYNTHESIS PROTEIN 6/7, PUR6/7"/>
    <property type="match status" value="1"/>
</dbReference>
<dbReference type="PROSITE" id="PS50975">
    <property type="entry name" value="ATP_GRASP"/>
    <property type="match status" value="1"/>
</dbReference>
<evidence type="ECO:0000256" key="2">
    <source>
        <dbReference type="ARBA" id="ARBA00022741"/>
    </source>
</evidence>
<dbReference type="Gene3D" id="3.30.470.20">
    <property type="entry name" value="ATP-grasp fold, B domain"/>
    <property type="match status" value="1"/>
</dbReference>
<reference evidence="8" key="1">
    <citation type="submission" date="2023-01" db="EMBL/GenBank/DDBJ databases">
        <title>Comparative Genomic Analysis of the Clinically-Derived Winkia Strain NY0527 Provides Evidence into the Taxonomic Reassignment of Winkia neuii and Characterizes Their Virulence Traits.</title>
        <authorList>
            <person name="Cai X."/>
            <person name="Peng Y."/>
            <person name="Li M."/>
            <person name="Qiu Y."/>
            <person name="Wang Y."/>
            <person name="Xu L."/>
            <person name="Hou Q."/>
        </authorList>
    </citation>
    <scope>NUCLEOTIDE SEQUENCE</scope>
    <source>
        <strain evidence="8">NY0527</strain>
    </source>
</reference>
<dbReference type="Gene3D" id="3.30.1490.20">
    <property type="entry name" value="ATP-grasp fold, A domain"/>
    <property type="match status" value="1"/>
</dbReference>
<evidence type="ECO:0000256" key="5">
    <source>
        <dbReference type="HAMAP-Rule" id="MF_01928"/>
    </source>
</evidence>
<dbReference type="Pfam" id="PF02222">
    <property type="entry name" value="ATP-grasp"/>
    <property type="match status" value="1"/>
</dbReference>
<comment type="caution">
    <text evidence="5">Lacks conserved residue(s) required for the propagation of feature annotation.</text>
</comment>
<dbReference type="FunFam" id="3.30.470.20:FF:000029">
    <property type="entry name" value="N5-carboxyaminoimidazole ribonucleotide synthase"/>
    <property type="match status" value="1"/>
</dbReference>
<evidence type="ECO:0000259" key="7">
    <source>
        <dbReference type="PROSITE" id="PS50975"/>
    </source>
</evidence>
<dbReference type="Gene3D" id="3.40.50.20">
    <property type="match status" value="1"/>
</dbReference>
<evidence type="ECO:0000313" key="8">
    <source>
        <dbReference type="EMBL" id="WCE46715.1"/>
    </source>
</evidence>
<dbReference type="SUPFAM" id="SSF51246">
    <property type="entry name" value="Rudiment single hybrid motif"/>
    <property type="match status" value="1"/>
</dbReference>
<dbReference type="InterPro" id="IPR013815">
    <property type="entry name" value="ATP_grasp_subdomain_1"/>
</dbReference>
<feature type="binding site" evidence="5">
    <location>
        <position position="184"/>
    </location>
    <ligand>
        <name>ATP</name>
        <dbReference type="ChEBI" id="CHEBI:30616"/>
    </ligand>
</feature>
<feature type="binding site" evidence="5">
    <location>
        <begin position="265"/>
        <end position="266"/>
    </location>
    <ligand>
        <name>ATP</name>
        <dbReference type="ChEBI" id="CHEBI:30616"/>
    </ligand>
</feature>
<dbReference type="GO" id="GO:0006189">
    <property type="term" value="P:'de novo' IMP biosynthetic process"/>
    <property type="evidence" value="ECO:0007669"/>
    <property type="project" value="UniProtKB-UniRule"/>
</dbReference>
<dbReference type="InterPro" id="IPR040686">
    <property type="entry name" value="PurK_C"/>
</dbReference>
<dbReference type="Proteomes" id="UP001211044">
    <property type="component" value="Chromosome"/>
</dbReference>
<dbReference type="GO" id="GO:0005524">
    <property type="term" value="F:ATP binding"/>
    <property type="evidence" value="ECO:0007669"/>
    <property type="project" value="UniProtKB-UniRule"/>
</dbReference>
<dbReference type="InterPro" id="IPR054350">
    <property type="entry name" value="PurT/PurK_preATP-grasp"/>
</dbReference>
<keyword evidence="1 5" id="KW-0436">Ligase</keyword>
<comment type="function">
    <text evidence="5">Catalyzes the ATP-dependent conversion of 5-aminoimidazole ribonucleotide (AIR) and HCO(3)(-) to N5-carboxyaminoimidazole ribonucleotide (N5-CAIR).</text>
</comment>
<sequence length="380" mass="40864">MSAPIIAVVGGGQLARMMQEAANALGIHLRVLVESTEASTAQVVPDSPVGQADDEKAVEELVTGAQVLTFEHEHVPNAFLETLPVPVRPAPAALVYAQNKLRMRQVMDKIGAPNPQWAEVASRGELADFASRVGLPLILKTPTGGYDGKGVLKIQDLAEAQDWLDRLEDGQTLLAEEAVPFDKELAVLLARRPSGEVRCWPVVQTIQENGVCSVVLAPAPDLSDQIDQQARELGERIATELDVTGVLAVEMFAVGDGADTKLYVNELAMRPHNSGHWTIEGSITSQFEQHLRAVLDLPLGDTAPVSDGAAMVNLLGSELEEPREAYPRALAEVPEAKVHYYGKGVRPGRKLGHVTVVGADASECARKARRVVDILQGKEK</sequence>
<evidence type="ECO:0000256" key="1">
    <source>
        <dbReference type="ARBA" id="ARBA00022598"/>
    </source>
</evidence>
<dbReference type="InterPro" id="IPR011761">
    <property type="entry name" value="ATP-grasp"/>
</dbReference>
<dbReference type="HAMAP" id="MF_01928">
    <property type="entry name" value="PurK"/>
    <property type="match status" value="1"/>
</dbReference>
<protein>
    <recommendedName>
        <fullName evidence="5 6">N5-carboxyaminoimidazole ribonucleotide synthase</fullName>
        <shortName evidence="5 6">N5-CAIR synthase</shortName>
        <ecNumber evidence="5 6">6.3.4.18</ecNumber>
    </recommendedName>
    <alternativeName>
        <fullName evidence="5 6">5-(carboxyamino)imidazole ribonucleotide synthetase</fullName>
    </alternativeName>
</protein>
<proteinExistence type="inferred from homology"/>
<gene>
    <name evidence="5 6" type="primary">purK</name>
    <name evidence="8" type="ORF">PIG85_03470</name>
</gene>
<keyword evidence="4 5" id="KW-0067">ATP-binding</keyword>
<comment type="catalytic activity">
    <reaction evidence="5 6">
        <text>5-amino-1-(5-phospho-beta-D-ribosyl)imidazole + hydrogencarbonate + ATP = 5-carboxyamino-1-(5-phospho-D-ribosyl)imidazole + ADP + phosphate + 2 H(+)</text>
        <dbReference type="Rhea" id="RHEA:19317"/>
        <dbReference type="ChEBI" id="CHEBI:15378"/>
        <dbReference type="ChEBI" id="CHEBI:17544"/>
        <dbReference type="ChEBI" id="CHEBI:30616"/>
        <dbReference type="ChEBI" id="CHEBI:43474"/>
        <dbReference type="ChEBI" id="CHEBI:58730"/>
        <dbReference type="ChEBI" id="CHEBI:137981"/>
        <dbReference type="ChEBI" id="CHEBI:456216"/>
        <dbReference type="EC" id="6.3.4.18"/>
    </reaction>
</comment>
<dbReference type="KEGG" id="wne:PIG85_03470"/>
<dbReference type="GO" id="GO:0004638">
    <property type="term" value="F:phosphoribosylaminoimidazole carboxylase activity"/>
    <property type="evidence" value="ECO:0007669"/>
    <property type="project" value="InterPro"/>
</dbReference>
<dbReference type="InterPro" id="IPR011054">
    <property type="entry name" value="Rudment_hybrid_motif"/>
</dbReference>
<dbReference type="GO" id="GO:0005829">
    <property type="term" value="C:cytosol"/>
    <property type="evidence" value="ECO:0007669"/>
    <property type="project" value="TreeGrafter"/>
</dbReference>
<dbReference type="EC" id="6.3.4.18" evidence="5 6"/>
<organism evidence="8 9">
    <name type="scientific">Winkia neuii subsp. anitrata</name>
    <dbReference type="NCBI Taxonomy" id="29318"/>
    <lineage>
        <taxon>Bacteria</taxon>
        <taxon>Bacillati</taxon>
        <taxon>Actinomycetota</taxon>
        <taxon>Actinomycetes</taxon>
        <taxon>Actinomycetales</taxon>
        <taxon>Actinomycetaceae</taxon>
        <taxon>Winkia</taxon>
    </lineage>
</organism>
<dbReference type="NCBIfam" id="NF004679">
    <property type="entry name" value="PRK06019.1-5"/>
    <property type="match status" value="1"/>
</dbReference>
<dbReference type="Pfam" id="PF17769">
    <property type="entry name" value="PurK_C"/>
    <property type="match status" value="1"/>
</dbReference>
<dbReference type="SUPFAM" id="SSF52440">
    <property type="entry name" value="PreATP-grasp domain"/>
    <property type="match status" value="1"/>
</dbReference>
<feature type="binding site" evidence="5">
    <location>
        <position position="140"/>
    </location>
    <ligand>
        <name>ATP</name>
        <dbReference type="ChEBI" id="CHEBI:30616"/>
    </ligand>
</feature>
<dbReference type="NCBIfam" id="NF004680">
    <property type="entry name" value="PRK06019.1-6"/>
    <property type="match status" value="1"/>
</dbReference>
<evidence type="ECO:0000313" key="9">
    <source>
        <dbReference type="Proteomes" id="UP001211044"/>
    </source>
</evidence>
<feature type="binding site" evidence="5">
    <location>
        <position position="100"/>
    </location>
    <ligand>
        <name>ATP</name>
        <dbReference type="ChEBI" id="CHEBI:30616"/>
    </ligand>
</feature>
<dbReference type="NCBIfam" id="TIGR01161">
    <property type="entry name" value="purK"/>
    <property type="match status" value="1"/>
</dbReference>
<evidence type="ECO:0000256" key="3">
    <source>
        <dbReference type="ARBA" id="ARBA00022755"/>
    </source>
</evidence>
<dbReference type="GO" id="GO:0046872">
    <property type="term" value="F:metal ion binding"/>
    <property type="evidence" value="ECO:0007669"/>
    <property type="project" value="InterPro"/>
</dbReference>
<dbReference type="EMBL" id="CP116394">
    <property type="protein sequence ID" value="WCE46715.1"/>
    <property type="molecule type" value="Genomic_DNA"/>
</dbReference>
<dbReference type="PANTHER" id="PTHR11609:SF5">
    <property type="entry name" value="PHOSPHORIBOSYLAMINOIMIDAZOLE CARBOXYLASE"/>
    <property type="match status" value="1"/>
</dbReference>
<dbReference type="RefSeq" id="WP_004805951.1">
    <property type="nucleotide sequence ID" value="NZ_CP116394.1"/>
</dbReference>